<keyword evidence="1" id="KW-1133">Transmembrane helix</keyword>
<keyword evidence="3" id="KW-1185">Reference proteome</keyword>
<comment type="caution">
    <text evidence="2">The sequence shown here is derived from an EMBL/GenBank/DDBJ whole genome shotgun (WGS) entry which is preliminary data.</text>
</comment>
<reference evidence="2 3" key="1">
    <citation type="submission" date="2016-02" db="EMBL/GenBank/DDBJ databases">
        <title>Genome analysis of coral dinoflagellate symbionts highlights evolutionary adaptations to a symbiotic lifestyle.</title>
        <authorList>
            <person name="Aranda M."/>
            <person name="Li Y."/>
            <person name="Liew Y.J."/>
            <person name="Baumgarten S."/>
            <person name="Simakov O."/>
            <person name="Wilson M."/>
            <person name="Piel J."/>
            <person name="Ashoor H."/>
            <person name="Bougouffa S."/>
            <person name="Bajic V.B."/>
            <person name="Ryu T."/>
            <person name="Ravasi T."/>
            <person name="Bayer T."/>
            <person name="Micklem G."/>
            <person name="Kim H."/>
            <person name="Bhak J."/>
            <person name="Lajeunesse T.C."/>
            <person name="Voolstra C.R."/>
        </authorList>
    </citation>
    <scope>NUCLEOTIDE SEQUENCE [LARGE SCALE GENOMIC DNA]</scope>
    <source>
        <strain evidence="2 3">CCMP2467</strain>
    </source>
</reference>
<dbReference type="EMBL" id="LSRX01000285">
    <property type="protein sequence ID" value="OLQ01639.1"/>
    <property type="molecule type" value="Genomic_DNA"/>
</dbReference>
<dbReference type="OrthoDB" id="10274025at2759"/>
<proteinExistence type="predicted"/>
<dbReference type="AlphaFoldDB" id="A0A1Q9E2L7"/>
<protein>
    <submittedName>
        <fullName evidence="2">Uncharacterized protein</fullName>
    </submittedName>
</protein>
<evidence type="ECO:0000313" key="3">
    <source>
        <dbReference type="Proteomes" id="UP000186817"/>
    </source>
</evidence>
<sequence>MGQPLHDLLHFAWGLNAPLLPGQALKAEKHGKPSFSIWWPGATSPVIWQLEDDPGIRSLPDTWSGAELREQLAAELQDAHEEAVIDPESVREIRWRTVTGEDVMVEELHFSRVHVHLQFQSAEDLLQQCKAAMPGVTVWILFLLLSRVGIFLFVYPYK</sequence>
<keyword evidence="1" id="KW-0812">Transmembrane</keyword>
<evidence type="ECO:0000313" key="2">
    <source>
        <dbReference type="EMBL" id="OLQ01639.1"/>
    </source>
</evidence>
<keyword evidence="1" id="KW-0472">Membrane</keyword>
<gene>
    <name evidence="2" type="ORF">AK812_SmicGene15609</name>
</gene>
<accession>A0A1Q9E2L7</accession>
<name>A0A1Q9E2L7_SYMMI</name>
<dbReference type="Proteomes" id="UP000186817">
    <property type="component" value="Unassembled WGS sequence"/>
</dbReference>
<evidence type="ECO:0000256" key="1">
    <source>
        <dbReference type="SAM" id="Phobius"/>
    </source>
</evidence>
<feature type="transmembrane region" description="Helical" evidence="1">
    <location>
        <begin position="136"/>
        <end position="155"/>
    </location>
</feature>
<organism evidence="2 3">
    <name type="scientific">Symbiodinium microadriaticum</name>
    <name type="common">Dinoflagellate</name>
    <name type="synonym">Zooxanthella microadriatica</name>
    <dbReference type="NCBI Taxonomy" id="2951"/>
    <lineage>
        <taxon>Eukaryota</taxon>
        <taxon>Sar</taxon>
        <taxon>Alveolata</taxon>
        <taxon>Dinophyceae</taxon>
        <taxon>Suessiales</taxon>
        <taxon>Symbiodiniaceae</taxon>
        <taxon>Symbiodinium</taxon>
    </lineage>
</organism>